<dbReference type="Proteomes" id="UP000324222">
    <property type="component" value="Unassembled WGS sequence"/>
</dbReference>
<gene>
    <name evidence="8" type="primary">MAP3K5_0</name>
    <name evidence="8" type="ORF">E2C01_084374</name>
</gene>
<dbReference type="PANTHER" id="PTHR11584">
    <property type="entry name" value="SERINE/THREONINE PROTEIN KINASE"/>
    <property type="match status" value="1"/>
</dbReference>
<evidence type="ECO:0000256" key="4">
    <source>
        <dbReference type="ARBA" id="ARBA00022777"/>
    </source>
</evidence>
<evidence type="ECO:0000313" key="8">
    <source>
        <dbReference type="EMBL" id="MPC89428.1"/>
    </source>
</evidence>
<dbReference type="PROSITE" id="PS50011">
    <property type="entry name" value="PROTEIN_KINASE_DOM"/>
    <property type="match status" value="1"/>
</dbReference>
<evidence type="ECO:0000313" key="9">
    <source>
        <dbReference type="Proteomes" id="UP000324222"/>
    </source>
</evidence>
<name>A0A5B7J929_PORTR</name>
<evidence type="ECO:0000259" key="7">
    <source>
        <dbReference type="PROSITE" id="PS50011"/>
    </source>
</evidence>
<dbReference type="SUPFAM" id="SSF56112">
    <property type="entry name" value="Protein kinase-like (PK-like)"/>
    <property type="match status" value="1"/>
</dbReference>
<feature type="compositionally biased region" description="Basic and acidic residues" evidence="6">
    <location>
        <begin position="141"/>
        <end position="151"/>
    </location>
</feature>
<organism evidence="8 9">
    <name type="scientific">Portunus trituberculatus</name>
    <name type="common">Swimming crab</name>
    <name type="synonym">Neptunus trituberculatus</name>
    <dbReference type="NCBI Taxonomy" id="210409"/>
    <lineage>
        <taxon>Eukaryota</taxon>
        <taxon>Metazoa</taxon>
        <taxon>Ecdysozoa</taxon>
        <taxon>Arthropoda</taxon>
        <taxon>Crustacea</taxon>
        <taxon>Multicrustacea</taxon>
        <taxon>Malacostraca</taxon>
        <taxon>Eumalacostraca</taxon>
        <taxon>Eucarida</taxon>
        <taxon>Decapoda</taxon>
        <taxon>Pleocyemata</taxon>
        <taxon>Brachyura</taxon>
        <taxon>Eubrachyura</taxon>
        <taxon>Portunoidea</taxon>
        <taxon>Portunidae</taxon>
        <taxon>Portuninae</taxon>
        <taxon>Portunus</taxon>
    </lineage>
</organism>
<dbReference type="InterPro" id="IPR011009">
    <property type="entry name" value="Kinase-like_dom_sf"/>
</dbReference>
<keyword evidence="5" id="KW-0067">ATP-binding</keyword>
<keyword evidence="3" id="KW-0547">Nucleotide-binding</keyword>
<accession>A0A5B7J929</accession>
<dbReference type="GO" id="GO:0004674">
    <property type="term" value="F:protein serine/threonine kinase activity"/>
    <property type="evidence" value="ECO:0007669"/>
    <property type="project" value="UniProtKB-KW"/>
</dbReference>
<dbReference type="AlphaFoldDB" id="A0A5B7J929"/>
<reference evidence="8" key="1">
    <citation type="submission" date="2019-05" db="EMBL/GenBank/DDBJ databases">
        <title>Another draft genome of Portunus trituberculatus and its Hox gene families provides insights of decapod evolution.</title>
        <authorList>
            <person name="Jeong J.-H."/>
            <person name="Song I."/>
            <person name="Kim S."/>
            <person name="Choi T."/>
            <person name="Kim D."/>
            <person name="Ryu S."/>
            <person name="Kim W."/>
        </authorList>
    </citation>
    <scope>NUCLEOTIDE SEQUENCE [LARGE SCALE GENOMIC DNA]</scope>
    <source>
        <tissue evidence="8">Muscle</tissue>
    </source>
</reference>
<dbReference type="GO" id="GO:0005524">
    <property type="term" value="F:ATP binding"/>
    <property type="evidence" value="ECO:0007669"/>
    <property type="project" value="UniProtKB-KW"/>
</dbReference>
<evidence type="ECO:0000256" key="2">
    <source>
        <dbReference type="ARBA" id="ARBA00022679"/>
    </source>
</evidence>
<feature type="domain" description="Protein kinase" evidence="7">
    <location>
        <begin position="1"/>
        <end position="65"/>
    </location>
</feature>
<evidence type="ECO:0000256" key="3">
    <source>
        <dbReference type="ARBA" id="ARBA00022741"/>
    </source>
</evidence>
<evidence type="ECO:0000256" key="1">
    <source>
        <dbReference type="ARBA" id="ARBA00022527"/>
    </source>
</evidence>
<feature type="region of interest" description="Disordered" evidence="6">
    <location>
        <begin position="136"/>
        <end position="159"/>
    </location>
</feature>
<keyword evidence="2" id="KW-0808">Transferase</keyword>
<dbReference type="OrthoDB" id="275301at2759"/>
<proteinExistence type="predicted"/>
<dbReference type="InterPro" id="IPR000719">
    <property type="entry name" value="Prot_kinase_dom"/>
</dbReference>
<comment type="caution">
    <text evidence="8">The sequence shown here is derived from an EMBL/GenBank/DDBJ whole genome shotgun (WGS) entry which is preliminary data.</text>
</comment>
<keyword evidence="9" id="KW-1185">Reference proteome</keyword>
<sequence length="159" mass="17889">MATGNPPFIELGSPEAAMFKVGLYKMHPDIPEELSEKARSFILRCFEPDPNKRATAAHLLEDPFLTEYVHHLCCLCGRKQIGKQENLEYNLFTSQSKGVPLRTNTPCRCALPRHSLGRKKKGARLTNQQEFSRSISVPAERTVRPHGEKCRLASSPDDV</sequence>
<keyword evidence="4 8" id="KW-0418">Kinase</keyword>
<evidence type="ECO:0000256" key="6">
    <source>
        <dbReference type="SAM" id="MobiDB-lite"/>
    </source>
</evidence>
<dbReference type="EMBL" id="VSRR010080980">
    <property type="protein sequence ID" value="MPC89428.1"/>
    <property type="molecule type" value="Genomic_DNA"/>
</dbReference>
<dbReference type="PANTHER" id="PTHR11584:SF394">
    <property type="entry name" value="APOPTOTIC SIGNAL-REGULATING KINASE 1, ISOFORM C"/>
    <property type="match status" value="1"/>
</dbReference>
<protein>
    <submittedName>
        <fullName evidence="8">Mitogen-activated protein kinase kinase kinase 5</fullName>
    </submittedName>
</protein>
<keyword evidence="1" id="KW-0723">Serine/threonine-protein kinase</keyword>
<dbReference type="Gene3D" id="1.10.510.10">
    <property type="entry name" value="Transferase(Phosphotransferase) domain 1"/>
    <property type="match status" value="1"/>
</dbReference>
<evidence type="ECO:0000256" key="5">
    <source>
        <dbReference type="ARBA" id="ARBA00022840"/>
    </source>
</evidence>